<keyword evidence="1 7" id="KW-0645">Protease</keyword>
<feature type="domain" description="Peptidase M12A" evidence="8">
    <location>
        <begin position="20"/>
        <end position="220"/>
    </location>
</feature>
<dbReference type="GO" id="GO:0006508">
    <property type="term" value="P:proteolysis"/>
    <property type="evidence" value="ECO:0007669"/>
    <property type="project" value="UniProtKB-KW"/>
</dbReference>
<reference evidence="10" key="1">
    <citation type="submission" date="2017-02" db="UniProtKB">
        <authorList>
            <consortium name="WormBaseParasite"/>
        </authorList>
    </citation>
    <scope>IDENTIFICATION</scope>
</reference>
<sequence>MLLDYLFVLFFYFILNVKGAIINDTNKRWGNPIFFHIGRNVHPWYVNMALSAIQQHTCIKFELKSEAEIKNKNGLKFIWATTCGSGGVGRQIGSYPNQILLGPECYTDIIKIQRYIFFALGMYSEHTRIDRDTFVDVYPENAFSDSRTYFELNNAKTTTTFNSEYDFASIMHYNAFAFARNSKNKTIVPKKHGKYYEKMMGQKTMVAFNDYKLINFLYCSNTCKNTSVSCWRDGYEDPNNCGKCKCPFPFSGNICNGLIANDDSYCYGNHFSVTKKEYALAYGGFRSCYAYLDAPKDKLISLEIILNFKNTNPCIRGDNVLEIKYREDKSVMGLCFCEKVEKYKFISESNLVVVIYKGYYAGDKATVIYSLAETQMKYRRRAIRSHK</sequence>
<dbReference type="GO" id="GO:0004222">
    <property type="term" value="F:metalloendopeptidase activity"/>
    <property type="evidence" value="ECO:0007669"/>
    <property type="project" value="UniProtKB-UniRule"/>
</dbReference>
<dbReference type="EC" id="3.4.24.-" evidence="7"/>
<proteinExistence type="predicted"/>
<dbReference type="AlphaFoldDB" id="A0A0N4ZZF2"/>
<evidence type="ECO:0000256" key="3">
    <source>
        <dbReference type="ARBA" id="ARBA00022801"/>
    </source>
</evidence>
<dbReference type="PANTHER" id="PTHR10127:SF780">
    <property type="entry name" value="METALLOENDOPEPTIDASE"/>
    <property type="match status" value="1"/>
</dbReference>
<keyword evidence="7" id="KW-0732">Signal</keyword>
<dbReference type="PROSITE" id="PS51864">
    <property type="entry name" value="ASTACIN"/>
    <property type="match status" value="1"/>
</dbReference>
<dbReference type="InterPro" id="IPR024079">
    <property type="entry name" value="MetalloPept_cat_dom_sf"/>
</dbReference>
<dbReference type="WBParaSite" id="PTRK_0001426200.1">
    <property type="protein sequence ID" value="PTRK_0001426200.1"/>
    <property type="gene ID" value="PTRK_0001426200"/>
</dbReference>
<comment type="cofactor">
    <cofactor evidence="7">
        <name>Zn(2+)</name>
        <dbReference type="ChEBI" id="CHEBI:29105"/>
    </cofactor>
    <text evidence="7">Binds 1 zinc ion per subunit.</text>
</comment>
<name>A0A0N4ZZF2_PARTI</name>
<evidence type="ECO:0000256" key="5">
    <source>
        <dbReference type="ARBA" id="ARBA00023049"/>
    </source>
</evidence>
<feature type="signal peptide" evidence="7">
    <location>
        <begin position="1"/>
        <end position="19"/>
    </location>
</feature>
<dbReference type="PRINTS" id="PR00480">
    <property type="entry name" value="ASTACIN"/>
</dbReference>
<dbReference type="InterPro" id="IPR001506">
    <property type="entry name" value="Peptidase_M12A"/>
</dbReference>
<evidence type="ECO:0000256" key="7">
    <source>
        <dbReference type="RuleBase" id="RU361183"/>
    </source>
</evidence>
<dbReference type="SUPFAM" id="SSF55486">
    <property type="entry name" value="Metalloproteases ('zincins'), catalytic domain"/>
    <property type="match status" value="1"/>
</dbReference>
<accession>A0A0N4ZZF2</accession>
<dbReference type="GO" id="GO:0046872">
    <property type="term" value="F:metal ion binding"/>
    <property type="evidence" value="ECO:0007669"/>
    <property type="project" value="UniProtKB-KW"/>
</dbReference>
<protein>
    <recommendedName>
        <fullName evidence="7">Metalloendopeptidase</fullName>
        <ecNumber evidence="7">3.4.24.-</ecNumber>
    </recommendedName>
</protein>
<evidence type="ECO:0000256" key="6">
    <source>
        <dbReference type="PROSITE-ProRule" id="PRU01211"/>
    </source>
</evidence>
<keyword evidence="3 7" id="KW-0378">Hydrolase</keyword>
<evidence type="ECO:0000256" key="2">
    <source>
        <dbReference type="ARBA" id="ARBA00022723"/>
    </source>
</evidence>
<evidence type="ECO:0000313" key="9">
    <source>
        <dbReference type="Proteomes" id="UP000038045"/>
    </source>
</evidence>
<feature type="chain" id="PRO_5005733305" description="Metalloendopeptidase" evidence="7">
    <location>
        <begin position="20"/>
        <end position="387"/>
    </location>
</feature>
<dbReference type="Proteomes" id="UP000038045">
    <property type="component" value="Unplaced"/>
</dbReference>
<dbReference type="STRING" id="131310.A0A0N4ZZF2"/>
<keyword evidence="9" id="KW-1185">Reference proteome</keyword>
<keyword evidence="5 7" id="KW-0482">Metalloprotease</keyword>
<comment type="caution">
    <text evidence="6">Lacks conserved residue(s) required for the propagation of feature annotation.</text>
</comment>
<keyword evidence="4 7" id="KW-0862">Zinc</keyword>
<dbReference type="Pfam" id="PF01400">
    <property type="entry name" value="Astacin"/>
    <property type="match status" value="1"/>
</dbReference>
<keyword evidence="2 7" id="KW-0479">Metal-binding</keyword>
<evidence type="ECO:0000259" key="8">
    <source>
        <dbReference type="PROSITE" id="PS51864"/>
    </source>
</evidence>
<dbReference type="Gene3D" id="3.40.390.10">
    <property type="entry name" value="Collagenase (Catalytic Domain)"/>
    <property type="match status" value="1"/>
</dbReference>
<organism evidence="9 10">
    <name type="scientific">Parastrongyloides trichosuri</name>
    <name type="common">Possum-specific nematode worm</name>
    <dbReference type="NCBI Taxonomy" id="131310"/>
    <lineage>
        <taxon>Eukaryota</taxon>
        <taxon>Metazoa</taxon>
        <taxon>Ecdysozoa</taxon>
        <taxon>Nematoda</taxon>
        <taxon>Chromadorea</taxon>
        <taxon>Rhabditida</taxon>
        <taxon>Tylenchina</taxon>
        <taxon>Panagrolaimomorpha</taxon>
        <taxon>Strongyloidoidea</taxon>
        <taxon>Strongyloididae</taxon>
        <taxon>Parastrongyloides</taxon>
    </lineage>
</organism>
<evidence type="ECO:0000256" key="4">
    <source>
        <dbReference type="ARBA" id="ARBA00022833"/>
    </source>
</evidence>
<evidence type="ECO:0000256" key="1">
    <source>
        <dbReference type="ARBA" id="ARBA00022670"/>
    </source>
</evidence>
<dbReference type="PANTHER" id="PTHR10127">
    <property type="entry name" value="DISCOIDIN, CUB, EGF, LAMININ , AND ZINC METALLOPROTEASE DOMAIN CONTAINING"/>
    <property type="match status" value="1"/>
</dbReference>
<evidence type="ECO:0000313" key="10">
    <source>
        <dbReference type="WBParaSite" id="PTRK_0001426200.1"/>
    </source>
</evidence>